<dbReference type="GO" id="GO:0060271">
    <property type="term" value="P:cilium assembly"/>
    <property type="evidence" value="ECO:0007669"/>
    <property type="project" value="TreeGrafter"/>
</dbReference>
<proteinExistence type="predicted"/>
<keyword evidence="8" id="KW-1185">Reference proteome</keyword>
<evidence type="ECO:0000259" key="6">
    <source>
        <dbReference type="Pfam" id="PF13870"/>
    </source>
</evidence>
<protein>
    <recommendedName>
        <fullName evidence="6">CCDC113/CCDC96 coiled-coil domain-containing protein</fullName>
    </recommendedName>
</protein>
<accession>A0AAD6A567</accession>
<comment type="caution">
    <text evidence="7">The sequence shown here is derived from an EMBL/GenBank/DDBJ whole genome shotgun (WGS) entry which is preliminary data.</text>
</comment>
<evidence type="ECO:0000256" key="5">
    <source>
        <dbReference type="SAM" id="MobiDB-lite"/>
    </source>
</evidence>
<evidence type="ECO:0000256" key="3">
    <source>
        <dbReference type="ARBA" id="ARBA00023273"/>
    </source>
</evidence>
<organism evidence="7 8">
    <name type="scientific">Pogonophryne albipinna</name>
    <dbReference type="NCBI Taxonomy" id="1090488"/>
    <lineage>
        <taxon>Eukaryota</taxon>
        <taxon>Metazoa</taxon>
        <taxon>Chordata</taxon>
        <taxon>Craniata</taxon>
        <taxon>Vertebrata</taxon>
        <taxon>Euteleostomi</taxon>
        <taxon>Actinopterygii</taxon>
        <taxon>Neopterygii</taxon>
        <taxon>Teleostei</taxon>
        <taxon>Neoteleostei</taxon>
        <taxon>Acanthomorphata</taxon>
        <taxon>Eupercaria</taxon>
        <taxon>Perciformes</taxon>
        <taxon>Notothenioidei</taxon>
        <taxon>Pogonophryne</taxon>
    </lineage>
</organism>
<dbReference type="Proteomes" id="UP001219934">
    <property type="component" value="Unassembled WGS sequence"/>
</dbReference>
<sequence length="517" mass="59016">MSRGQSASDWLPTPVSRTTKTKRTVSFTTDVHKPSSYTHIQLFFGGFYYILFLLKMEGKTDNEVKYDFSASADSSNVENTSYISVNGNEREDVPATIAASDHDEENGVAREPPTEVTHEPYEKKGKELNVVNEQAKSQKESVVFEINSHDEDGAPRLPLEALERQDTTLEEKKAGGEQSCSEDLSSEECMCEDRDTASQRCSLLQGKLAEFFHKKARDDSQVDMVIQVSKELQEYEKYMTILTDLKQQLTTNTETSQKQAEELRFISQEKLDKMLFTSSPSSNPECSLCGAAVENEWQSLVALKQEVAVTVLSLHLGKQAAQTKVETALETEKLLQHELIRLRLKNIKLRANIHRLEGELCAREKDAGDPLLLHFDLLQAERLELKKHTEKQNEESLKTQLKISSSLELLSNIKEKLFWSQMEAQAKREQLAMLEATVARGTDFLTRTRHARNSLRRDNLRLREHRGLLGNRVLLLDFEDTVDASDYLEDQLRDLKCRQAEIVFSCGRWKKKLRQPN</sequence>
<feature type="compositionally biased region" description="Basic and acidic residues" evidence="5">
    <location>
        <begin position="105"/>
        <end position="119"/>
    </location>
</feature>
<feature type="region of interest" description="Disordered" evidence="5">
    <location>
        <begin position="100"/>
        <end position="119"/>
    </location>
</feature>
<dbReference type="InterPro" id="IPR025254">
    <property type="entry name" value="CCDC113/CCDC96_CC"/>
</dbReference>
<dbReference type="PANTHER" id="PTHR15654:SF1">
    <property type="entry name" value="COILED-COIL DOMAIN-CONTAINING PROTEIN 96"/>
    <property type="match status" value="1"/>
</dbReference>
<keyword evidence="3" id="KW-0966">Cell projection</keyword>
<dbReference type="AlphaFoldDB" id="A0AAD6A567"/>
<dbReference type="GO" id="GO:0036064">
    <property type="term" value="C:ciliary basal body"/>
    <property type="evidence" value="ECO:0007669"/>
    <property type="project" value="TreeGrafter"/>
</dbReference>
<dbReference type="GO" id="GO:0005930">
    <property type="term" value="C:axoneme"/>
    <property type="evidence" value="ECO:0007669"/>
    <property type="project" value="TreeGrafter"/>
</dbReference>
<name>A0AAD6A567_9TELE</name>
<dbReference type="EMBL" id="JAPTMU010000491">
    <property type="protein sequence ID" value="KAJ4918443.1"/>
    <property type="molecule type" value="Genomic_DNA"/>
</dbReference>
<feature type="coiled-coil region" evidence="4">
    <location>
        <begin position="339"/>
        <end position="400"/>
    </location>
</feature>
<dbReference type="PANTHER" id="PTHR15654">
    <property type="entry name" value="COILED-COIL DOMAIN-CONTAINING PROTEIN 113-RELATED"/>
    <property type="match status" value="1"/>
</dbReference>
<feature type="domain" description="CCDC113/CCDC96 coiled-coil" evidence="6">
    <location>
        <begin position="337"/>
        <end position="503"/>
    </location>
</feature>
<reference evidence="7" key="1">
    <citation type="submission" date="2022-11" db="EMBL/GenBank/DDBJ databases">
        <title>Chromosome-level genome of Pogonophryne albipinna.</title>
        <authorList>
            <person name="Jo E."/>
        </authorList>
    </citation>
    <scope>NUCLEOTIDE SEQUENCE</scope>
    <source>
        <strain evidence="7">SGF0006</strain>
        <tissue evidence="7">Muscle</tissue>
    </source>
</reference>
<keyword evidence="2 4" id="KW-0175">Coiled coil</keyword>
<evidence type="ECO:0000256" key="2">
    <source>
        <dbReference type="ARBA" id="ARBA00023054"/>
    </source>
</evidence>
<evidence type="ECO:0000256" key="1">
    <source>
        <dbReference type="ARBA" id="ARBA00004138"/>
    </source>
</evidence>
<evidence type="ECO:0000256" key="4">
    <source>
        <dbReference type="SAM" id="Coils"/>
    </source>
</evidence>
<evidence type="ECO:0000313" key="8">
    <source>
        <dbReference type="Proteomes" id="UP001219934"/>
    </source>
</evidence>
<gene>
    <name evidence="7" type="ORF">JOQ06_024449</name>
</gene>
<evidence type="ECO:0000313" key="7">
    <source>
        <dbReference type="EMBL" id="KAJ4918443.1"/>
    </source>
</evidence>
<dbReference type="InterPro" id="IPR051885">
    <property type="entry name" value="CC_CF"/>
</dbReference>
<comment type="subcellular location">
    <subcellularLocation>
        <location evidence="1">Cell projection</location>
        <location evidence="1">Cilium</location>
    </subcellularLocation>
</comment>
<dbReference type="Pfam" id="PF13870">
    <property type="entry name" value="CCDC113_CCDC96_CC"/>
    <property type="match status" value="1"/>
</dbReference>